<protein>
    <submittedName>
        <fullName evidence="1">Uncharacterized protein</fullName>
    </submittedName>
</protein>
<keyword evidence="2" id="KW-1185">Reference proteome</keyword>
<dbReference type="EMBL" id="QDEB01117919">
    <property type="protein sequence ID" value="RZB40553.1"/>
    <property type="molecule type" value="Genomic_DNA"/>
</dbReference>
<dbReference type="Proteomes" id="UP000292052">
    <property type="component" value="Unassembled WGS sequence"/>
</dbReference>
<evidence type="ECO:0000313" key="2">
    <source>
        <dbReference type="Proteomes" id="UP000292052"/>
    </source>
</evidence>
<name>A0A482VBE4_ASBVE</name>
<reference evidence="1 2" key="1">
    <citation type="submission" date="2017-03" db="EMBL/GenBank/DDBJ databases">
        <title>Genome of the blue death feigning beetle - Asbolus verrucosus.</title>
        <authorList>
            <person name="Rider S.D."/>
        </authorList>
    </citation>
    <scope>NUCLEOTIDE SEQUENCE [LARGE SCALE GENOMIC DNA]</scope>
    <source>
        <strain evidence="1">Butters</strain>
        <tissue evidence="1">Head and leg muscle</tissue>
    </source>
</reference>
<feature type="non-terminal residue" evidence="1">
    <location>
        <position position="64"/>
    </location>
</feature>
<proteinExistence type="predicted"/>
<sequence length="64" mass="7771">MNLGPQFVAWHNKWTFLWEHVMRYYRGNFCNHFLNNCTRTSCNRVTFNKMSSLYTRNNGYIDGN</sequence>
<evidence type="ECO:0000313" key="1">
    <source>
        <dbReference type="EMBL" id="RZB40553.1"/>
    </source>
</evidence>
<gene>
    <name evidence="1" type="ORF">BDFB_013927</name>
</gene>
<organism evidence="1 2">
    <name type="scientific">Asbolus verrucosus</name>
    <name type="common">Desert ironclad beetle</name>
    <dbReference type="NCBI Taxonomy" id="1661398"/>
    <lineage>
        <taxon>Eukaryota</taxon>
        <taxon>Metazoa</taxon>
        <taxon>Ecdysozoa</taxon>
        <taxon>Arthropoda</taxon>
        <taxon>Hexapoda</taxon>
        <taxon>Insecta</taxon>
        <taxon>Pterygota</taxon>
        <taxon>Neoptera</taxon>
        <taxon>Endopterygota</taxon>
        <taxon>Coleoptera</taxon>
        <taxon>Polyphaga</taxon>
        <taxon>Cucujiformia</taxon>
        <taxon>Tenebrionidae</taxon>
        <taxon>Pimeliinae</taxon>
        <taxon>Asbolus</taxon>
    </lineage>
</organism>
<dbReference type="AlphaFoldDB" id="A0A482VBE4"/>
<accession>A0A482VBE4</accession>
<comment type="caution">
    <text evidence="1">The sequence shown here is derived from an EMBL/GenBank/DDBJ whole genome shotgun (WGS) entry which is preliminary data.</text>
</comment>